<evidence type="ECO:0000313" key="3">
    <source>
        <dbReference type="Proteomes" id="UP001412239"/>
    </source>
</evidence>
<keyword evidence="3" id="KW-1185">Reference proteome</keyword>
<protein>
    <recommendedName>
        <fullName evidence="1">CHAT domain-containing protein</fullName>
    </recommendedName>
</protein>
<evidence type="ECO:0000313" key="2">
    <source>
        <dbReference type="EMBL" id="CUS12371.1"/>
    </source>
</evidence>
<dbReference type="InterPro" id="IPR024983">
    <property type="entry name" value="CHAT_dom"/>
</dbReference>
<dbReference type="PANTHER" id="PTHR19959">
    <property type="entry name" value="KINESIN LIGHT CHAIN"/>
    <property type="match status" value="1"/>
</dbReference>
<dbReference type="Gene3D" id="1.20.120.660">
    <property type="entry name" value="IL-4 antagonist (De novo design) like domain"/>
    <property type="match status" value="5"/>
</dbReference>
<dbReference type="PANTHER" id="PTHR19959:SF119">
    <property type="entry name" value="FUNGAL LIPASE-LIKE DOMAIN-CONTAINING PROTEIN"/>
    <property type="match status" value="1"/>
</dbReference>
<feature type="non-terminal residue" evidence="2">
    <location>
        <position position="1"/>
    </location>
</feature>
<dbReference type="EMBL" id="LN890994">
    <property type="protein sequence ID" value="CUS12371.1"/>
    <property type="molecule type" value="Genomic_DNA"/>
</dbReference>
<dbReference type="InterPro" id="IPR011990">
    <property type="entry name" value="TPR-like_helical_dom_sf"/>
</dbReference>
<accession>A0A292Q006</accession>
<proteinExistence type="predicted"/>
<dbReference type="Proteomes" id="UP001412239">
    <property type="component" value="Unassembled WGS sequence"/>
</dbReference>
<dbReference type="SUPFAM" id="SSF48452">
    <property type="entry name" value="TPR-like"/>
    <property type="match status" value="2"/>
</dbReference>
<organism evidence="2 3">
    <name type="scientific">Tuber aestivum</name>
    <name type="common">summer truffle</name>
    <dbReference type="NCBI Taxonomy" id="59557"/>
    <lineage>
        <taxon>Eukaryota</taxon>
        <taxon>Fungi</taxon>
        <taxon>Dikarya</taxon>
        <taxon>Ascomycota</taxon>
        <taxon>Pezizomycotina</taxon>
        <taxon>Pezizomycetes</taxon>
        <taxon>Pezizales</taxon>
        <taxon>Tuberaceae</taxon>
        <taxon>Tuber</taxon>
    </lineage>
</organism>
<name>A0A292Q006_9PEZI</name>
<evidence type="ECO:0000259" key="1">
    <source>
        <dbReference type="Pfam" id="PF12770"/>
    </source>
</evidence>
<dbReference type="AlphaFoldDB" id="A0A292Q006"/>
<dbReference type="Pfam" id="PF12770">
    <property type="entry name" value="CHAT"/>
    <property type="match status" value="1"/>
</dbReference>
<gene>
    <name evidence="2" type="ORF">GSTUAT00003564001</name>
</gene>
<reference evidence="2" key="1">
    <citation type="submission" date="2015-10" db="EMBL/GenBank/DDBJ databases">
        <authorList>
            <person name="Regsiter A."/>
            <person name="william w."/>
        </authorList>
    </citation>
    <scope>NUCLEOTIDE SEQUENCE</scope>
    <source>
        <strain evidence="2">Montdore</strain>
    </source>
</reference>
<sequence>MLSAMFERIGDLGDLQKSIKHNEEALAATPQDHPNRAERHDNLAVGIWRRFERIGDLCDLQNAIEHGEKALAATPQDHPGRADRHNNLAVSFLARFERAGDLGDLQKAINHSEEALASTAQGHPHRAGIRNNLGNMFSTKFERTGSLGDLQKAITHGEEALAATPGDHPYGAARHSNLGATLYLRFARTGDLGDLRKAIKHCEEALSTSPQDHPGCANRHNNIGAMFSALFERMGDLDDLQKAIKHSEEGLAATPQDHPDAAARHSNLGVMFYRRFDQIGELCDLQKAIRHSEDALATTPQDRPDRADRHNNLGAMFSTRFQRMGDLCDLHKAIEHTEEALDATPQDHPYLVARKNNLGVMFSTRFGRIGDLDDLQKAIGCSEEALVATPQAHPRRPAVHSSLGSMFSMRFKRTGDICDLQKGIRHCEEALATTPHDHPRRAATHKYLGVMLGERFKSIGDLGDLQKAIKHGGEAVAATPQDHPDRATVCTALACLLYSKERFHESSSILEGAVGLMASVNLQLLRRDDQQHILSELSGLASAAASVALQAGREAYHSLKLLELGRGIIMGFTIDSKSEESDLKTDYKVEFDQFDHLRVQIDAPVDEMNCISDETLGPCRNRTIFRRWEAVNEMETVLTRIRALPGYHGFLLPPSPEALMEIAKNGPIVIFNSTTYRGDAIIVTTSAITSLELPKLNHRETSHWMGQLASFGEGGWLKRSQDCSKMKDLLIWLWDAAVGPVFKDLQRSGTIIREGAHGTNSKRIWWIGVGRLSIAPFHAAGYHSRRSTRNTLSRAISTYIPTIKALAYARRTQFIRNLRLLLVPMAETPGGISLPGVTEEVQHICDSATRNSVETTILSNPAPAEVLKQIQNHDIVHFACHGVSDVNPSNSHLVLFTPDGSSAAKLLARDIPNTVPLNAQLAYLSACSSAKNPSTPLADEVIHLASAFQLAGFSHTLANLWKTEDRASSEVASDFYNFLFQYQGNGTENEPIPIASHQAVKKFHDQ</sequence>
<feature type="domain" description="CHAT" evidence="1">
    <location>
        <begin position="729"/>
        <end position="981"/>
    </location>
</feature>